<dbReference type="eggNOG" id="ENOG502TBFH">
    <property type="taxonomic scope" value="Eukaryota"/>
</dbReference>
<evidence type="ECO:0000313" key="1">
    <source>
        <dbReference type="EMBL" id="EDW01749.1"/>
    </source>
</evidence>
<dbReference type="OMA" id="RLTLTYC"/>
<protein>
    <submittedName>
        <fullName evidence="1">GH21614</fullName>
    </submittedName>
</protein>
<organism evidence="2">
    <name type="scientific">Drosophila grimshawi</name>
    <name type="common">Hawaiian fruit fly</name>
    <name type="synonym">Idiomyia grimshawi</name>
    <dbReference type="NCBI Taxonomy" id="7222"/>
    <lineage>
        <taxon>Eukaryota</taxon>
        <taxon>Metazoa</taxon>
        <taxon>Ecdysozoa</taxon>
        <taxon>Arthropoda</taxon>
        <taxon>Hexapoda</taxon>
        <taxon>Insecta</taxon>
        <taxon>Pterygota</taxon>
        <taxon>Neoptera</taxon>
        <taxon>Endopterygota</taxon>
        <taxon>Diptera</taxon>
        <taxon>Brachycera</taxon>
        <taxon>Muscomorpha</taxon>
        <taxon>Ephydroidea</taxon>
        <taxon>Drosophilidae</taxon>
        <taxon>Drosophila</taxon>
        <taxon>Hawaiian Drosophila</taxon>
    </lineage>
</organism>
<feature type="non-terminal residue" evidence="1">
    <location>
        <position position="1"/>
    </location>
</feature>
<keyword evidence="2" id="KW-1185">Reference proteome</keyword>
<dbReference type="FunCoup" id="B4J5A7">
    <property type="interactions" value="8"/>
</dbReference>
<dbReference type="Proteomes" id="UP000001070">
    <property type="component" value="Unassembled WGS sequence"/>
</dbReference>
<evidence type="ECO:0000313" key="2">
    <source>
        <dbReference type="Proteomes" id="UP000001070"/>
    </source>
</evidence>
<dbReference type="STRING" id="7222.B4J5A7"/>
<dbReference type="EMBL" id="CH916367">
    <property type="protein sequence ID" value="EDW01749.1"/>
    <property type="molecule type" value="Genomic_DNA"/>
</dbReference>
<dbReference type="PhylomeDB" id="B4J5A7"/>
<dbReference type="AlphaFoldDB" id="B4J5A7"/>
<accession>B4J5A7</accession>
<dbReference type="HOGENOM" id="CLU_064171_0_0_1"/>
<proteinExistence type="predicted"/>
<dbReference type="InParanoid" id="B4J5A7"/>
<dbReference type="OrthoDB" id="7939463at2759"/>
<dbReference type="KEGG" id="dgr:6559936"/>
<dbReference type="SUPFAM" id="SSF52047">
    <property type="entry name" value="RNI-like"/>
    <property type="match status" value="1"/>
</dbReference>
<name>B4J5A7_DROGR</name>
<gene>
    <name evidence="1" type="primary">Dgri\GH21614</name>
    <name evidence="1" type="ORF">Dgri_GH21614</name>
</gene>
<sequence length="374" mass="43433">KNMEALNDYVVIRILSFLDLKSQQIIIGLHPRFYTLMAIVWRSQYKTVSMSLYEANFSNEALRYFFRNICNTVQVLHLKMVSLEQFEELTSNVFPKVHDFRIGTSSRQLLTDSDIPIIIKSFPSLRTFSPQGVLSGKYFADIPLLERLTLTYCKRFCVQNLQIIMKTHKLKEIKMCLFDERTIRSSNINLPPECMENLESIKIELEELAWFSANLSELKCLKEFILCGTRGMAPYPLICRKLRGLILNQHLNILETCNTTHILGTVIRANLQVDSLKIVTDNSLFHDIAQFRTEDYANIKKLYLKSSYIEKSAYLNSLMYNIGNLELVSFEQCVFGFDNYEFVASAIAEKRTKPLQVNIYQNSCLQTVRSLEHY</sequence>
<reference evidence="1 2" key="1">
    <citation type="journal article" date="2007" name="Nature">
        <title>Evolution of genes and genomes on the Drosophila phylogeny.</title>
        <authorList>
            <consortium name="Drosophila 12 Genomes Consortium"/>
            <person name="Clark A.G."/>
            <person name="Eisen M.B."/>
            <person name="Smith D.R."/>
            <person name="Bergman C.M."/>
            <person name="Oliver B."/>
            <person name="Markow T.A."/>
            <person name="Kaufman T.C."/>
            <person name="Kellis M."/>
            <person name="Gelbart W."/>
            <person name="Iyer V.N."/>
            <person name="Pollard D.A."/>
            <person name="Sackton T.B."/>
            <person name="Larracuente A.M."/>
            <person name="Singh N.D."/>
            <person name="Abad J.P."/>
            <person name="Abt D.N."/>
            <person name="Adryan B."/>
            <person name="Aguade M."/>
            <person name="Akashi H."/>
            <person name="Anderson W.W."/>
            <person name="Aquadro C.F."/>
            <person name="Ardell D.H."/>
            <person name="Arguello R."/>
            <person name="Artieri C.G."/>
            <person name="Barbash D.A."/>
            <person name="Barker D."/>
            <person name="Barsanti P."/>
            <person name="Batterham P."/>
            <person name="Batzoglou S."/>
            <person name="Begun D."/>
            <person name="Bhutkar A."/>
            <person name="Blanco E."/>
            <person name="Bosak S.A."/>
            <person name="Bradley R.K."/>
            <person name="Brand A.D."/>
            <person name="Brent M.R."/>
            <person name="Brooks A.N."/>
            <person name="Brown R.H."/>
            <person name="Butlin R.K."/>
            <person name="Caggese C."/>
            <person name="Calvi B.R."/>
            <person name="Bernardo de Carvalho A."/>
            <person name="Caspi A."/>
            <person name="Castrezana S."/>
            <person name="Celniker S.E."/>
            <person name="Chang J.L."/>
            <person name="Chapple C."/>
            <person name="Chatterji S."/>
            <person name="Chinwalla A."/>
            <person name="Civetta A."/>
            <person name="Clifton S.W."/>
            <person name="Comeron J.M."/>
            <person name="Costello J.C."/>
            <person name="Coyne J.A."/>
            <person name="Daub J."/>
            <person name="David R.G."/>
            <person name="Delcher A.L."/>
            <person name="Delehaunty K."/>
            <person name="Do C.B."/>
            <person name="Ebling H."/>
            <person name="Edwards K."/>
            <person name="Eickbush T."/>
            <person name="Evans J.D."/>
            <person name="Filipski A."/>
            <person name="Findeiss S."/>
            <person name="Freyhult E."/>
            <person name="Fulton L."/>
            <person name="Fulton R."/>
            <person name="Garcia A.C."/>
            <person name="Gardiner A."/>
            <person name="Garfield D.A."/>
            <person name="Garvin B.E."/>
            <person name="Gibson G."/>
            <person name="Gilbert D."/>
            <person name="Gnerre S."/>
            <person name="Godfrey J."/>
            <person name="Good R."/>
            <person name="Gotea V."/>
            <person name="Gravely B."/>
            <person name="Greenberg A.J."/>
            <person name="Griffiths-Jones S."/>
            <person name="Gross S."/>
            <person name="Guigo R."/>
            <person name="Gustafson E.A."/>
            <person name="Haerty W."/>
            <person name="Hahn M.W."/>
            <person name="Halligan D.L."/>
            <person name="Halpern A.L."/>
            <person name="Halter G.M."/>
            <person name="Han M.V."/>
            <person name="Heger A."/>
            <person name="Hillier L."/>
            <person name="Hinrichs A.S."/>
            <person name="Holmes I."/>
            <person name="Hoskins R.A."/>
            <person name="Hubisz M.J."/>
            <person name="Hultmark D."/>
            <person name="Huntley M.A."/>
            <person name="Jaffe D.B."/>
            <person name="Jagadeeshan S."/>
            <person name="Jeck W.R."/>
            <person name="Johnson J."/>
            <person name="Jones C.D."/>
            <person name="Jordan W.C."/>
            <person name="Karpen G.H."/>
            <person name="Kataoka E."/>
            <person name="Keightley P.D."/>
            <person name="Kheradpour P."/>
            <person name="Kirkness E.F."/>
            <person name="Koerich L.B."/>
            <person name="Kristiansen K."/>
            <person name="Kudrna D."/>
            <person name="Kulathinal R.J."/>
            <person name="Kumar S."/>
            <person name="Kwok R."/>
            <person name="Lander E."/>
            <person name="Langley C.H."/>
            <person name="Lapoint R."/>
            <person name="Lazzaro B.P."/>
            <person name="Lee S.J."/>
            <person name="Levesque L."/>
            <person name="Li R."/>
            <person name="Lin C.F."/>
            <person name="Lin M.F."/>
            <person name="Lindblad-Toh K."/>
            <person name="Llopart A."/>
            <person name="Long M."/>
            <person name="Low L."/>
            <person name="Lozovsky E."/>
            <person name="Lu J."/>
            <person name="Luo M."/>
            <person name="Machado C.A."/>
            <person name="Makalowski W."/>
            <person name="Marzo M."/>
            <person name="Matsuda M."/>
            <person name="Matzkin L."/>
            <person name="McAllister B."/>
            <person name="McBride C.S."/>
            <person name="McKernan B."/>
            <person name="McKernan K."/>
            <person name="Mendez-Lago M."/>
            <person name="Minx P."/>
            <person name="Mollenhauer M.U."/>
            <person name="Montooth K."/>
            <person name="Mount S.M."/>
            <person name="Mu X."/>
            <person name="Myers E."/>
            <person name="Negre B."/>
            <person name="Newfeld S."/>
            <person name="Nielsen R."/>
            <person name="Noor M.A."/>
            <person name="O'Grady P."/>
            <person name="Pachter L."/>
            <person name="Papaceit M."/>
            <person name="Parisi M.J."/>
            <person name="Parisi M."/>
            <person name="Parts L."/>
            <person name="Pedersen J.S."/>
            <person name="Pesole G."/>
            <person name="Phillippy A.M."/>
            <person name="Ponting C.P."/>
            <person name="Pop M."/>
            <person name="Porcelli D."/>
            <person name="Powell J.R."/>
            <person name="Prohaska S."/>
            <person name="Pruitt K."/>
            <person name="Puig M."/>
            <person name="Quesneville H."/>
            <person name="Ram K.R."/>
            <person name="Rand D."/>
            <person name="Rasmussen M.D."/>
            <person name="Reed L.K."/>
            <person name="Reenan R."/>
            <person name="Reily A."/>
            <person name="Remington K.A."/>
            <person name="Rieger T.T."/>
            <person name="Ritchie M.G."/>
            <person name="Robin C."/>
            <person name="Rogers Y.H."/>
            <person name="Rohde C."/>
            <person name="Rozas J."/>
            <person name="Rubenfield M.J."/>
            <person name="Ruiz A."/>
            <person name="Russo S."/>
            <person name="Salzberg S.L."/>
            <person name="Sanchez-Gracia A."/>
            <person name="Saranga D.J."/>
            <person name="Sato H."/>
            <person name="Schaeffer S.W."/>
            <person name="Schatz M.C."/>
            <person name="Schlenke T."/>
            <person name="Schwartz R."/>
            <person name="Segarra C."/>
            <person name="Singh R.S."/>
            <person name="Sirot L."/>
            <person name="Sirota M."/>
            <person name="Sisneros N.B."/>
            <person name="Smith C.D."/>
            <person name="Smith T.F."/>
            <person name="Spieth J."/>
            <person name="Stage D.E."/>
            <person name="Stark A."/>
            <person name="Stephan W."/>
            <person name="Strausberg R.L."/>
            <person name="Strempel S."/>
            <person name="Sturgill D."/>
            <person name="Sutton G."/>
            <person name="Sutton G.G."/>
            <person name="Tao W."/>
            <person name="Teichmann S."/>
            <person name="Tobari Y.N."/>
            <person name="Tomimura Y."/>
            <person name="Tsolas J.M."/>
            <person name="Valente V.L."/>
            <person name="Venter E."/>
            <person name="Venter J.C."/>
            <person name="Vicario S."/>
            <person name="Vieira F.G."/>
            <person name="Vilella A.J."/>
            <person name="Villasante A."/>
            <person name="Walenz B."/>
            <person name="Wang J."/>
            <person name="Wasserman M."/>
            <person name="Watts T."/>
            <person name="Wilson D."/>
            <person name="Wilson R.K."/>
            <person name="Wing R.A."/>
            <person name="Wolfner M.F."/>
            <person name="Wong A."/>
            <person name="Wong G.K."/>
            <person name="Wu C.I."/>
            <person name="Wu G."/>
            <person name="Yamamoto D."/>
            <person name="Yang H.P."/>
            <person name="Yang S.P."/>
            <person name="Yorke J.A."/>
            <person name="Yoshida K."/>
            <person name="Zdobnov E."/>
            <person name="Zhang P."/>
            <person name="Zhang Y."/>
            <person name="Zimin A.V."/>
            <person name="Baldwin J."/>
            <person name="Abdouelleil A."/>
            <person name="Abdulkadir J."/>
            <person name="Abebe A."/>
            <person name="Abera B."/>
            <person name="Abreu J."/>
            <person name="Acer S.C."/>
            <person name="Aftuck L."/>
            <person name="Alexander A."/>
            <person name="An P."/>
            <person name="Anderson E."/>
            <person name="Anderson S."/>
            <person name="Arachi H."/>
            <person name="Azer M."/>
            <person name="Bachantsang P."/>
            <person name="Barry A."/>
            <person name="Bayul T."/>
            <person name="Berlin A."/>
            <person name="Bessette D."/>
            <person name="Bloom T."/>
            <person name="Blye J."/>
            <person name="Boguslavskiy L."/>
            <person name="Bonnet C."/>
            <person name="Boukhgalter B."/>
            <person name="Bourzgui I."/>
            <person name="Brown A."/>
            <person name="Cahill P."/>
            <person name="Channer S."/>
            <person name="Cheshatsang Y."/>
            <person name="Chuda L."/>
            <person name="Citroen M."/>
            <person name="Collymore A."/>
            <person name="Cooke P."/>
            <person name="Costello M."/>
            <person name="D'Aco K."/>
            <person name="Daza R."/>
            <person name="De Haan G."/>
            <person name="DeGray S."/>
            <person name="DeMaso C."/>
            <person name="Dhargay N."/>
            <person name="Dooley K."/>
            <person name="Dooley E."/>
            <person name="Doricent M."/>
            <person name="Dorje P."/>
            <person name="Dorjee K."/>
            <person name="Dupes A."/>
            <person name="Elong R."/>
            <person name="Falk J."/>
            <person name="Farina A."/>
            <person name="Faro S."/>
            <person name="Ferguson D."/>
            <person name="Fisher S."/>
            <person name="Foley C.D."/>
            <person name="Franke A."/>
            <person name="Friedrich D."/>
            <person name="Gadbois L."/>
            <person name="Gearin G."/>
            <person name="Gearin C.R."/>
            <person name="Giannoukos G."/>
            <person name="Goode T."/>
            <person name="Graham J."/>
            <person name="Grandbois E."/>
            <person name="Grewal S."/>
            <person name="Gyaltsen K."/>
            <person name="Hafez N."/>
            <person name="Hagos B."/>
            <person name="Hall J."/>
            <person name="Henson C."/>
            <person name="Hollinger A."/>
            <person name="Honan T."/>
            <person name="Huard M.D."/>
            <person name="Hughes L."/>
            <person name="Hurhula B."/>
            <person name="Husby M.E."/>
            <person name="Kamat A."/>
            <person name="Kanga B."/>
            <person name="Kashin S."/>
            <person name="Khazanovich D."/>
            <person name="Kisner P."/>
            <person name="Lance K."/>
            <person name="Lara M."/>
            <person name="Lee W."/>
            <person name="Lennon N."/>
            <person name="Letendre F."/>
            <person name="LeVine R."/>
            <person name="Lipovsky A."/>
            <person name="Liu X."/>
            <person name="Liu J."/>
            <person name="Liu S."/>
            <person name="Lokyitsang T."/>
            <person name="Lokyitsang Y."/>
            <person name="Lubonja R."/>
            <person name="Lui A."/>
            <person name="MacDonald P."/>
            <person name="Magnisalis V."/>
            <person name="Maru K."/>
            <person name="Matthews C."/>
            <person name="McCusker W."/>
            <person name="McDonough S."/>
            <person name="Mehta T."/>
            <person name="Meldrim J."/>
            <person name="Meneus L."/>
            <person name="Mihai O."/>
            <person name="Mihalev A."/>
            <person name="Mihova T."/>
            <person name="Mittelman R."/>
            <person name="Mlenga V."/>
            <person name="Montmayeur A."/>
            <person name="Mulrain L."/>
            <person name="Navidi A."/>
            <person name="Naylor J."/>
            <person name="Negash T."/>
            <person name="Nguyen T."/>
            <person name="Nguyen N."/>
            <person name="Nicol R."/>
            <person name="Norbu C."/>
            <person name="Norbu N."/>
            <person name="Novod N."/>
            <person name="O'Neill B."/>
            <person name="Osman S."/>
            <person name="Markiewicz E."/>
            <person name="Oyono O.L."/>
            <person name="Patti C."/>
            <person name="Phunkhang P."/>
            <person name="Pierre F."/>
            <person name="Priest M."/>
            <person name="Raghuraman S."/>
            <person name="Rege F."/>
            <person name="Reyes R."/>
            <person name="Rise C."/>
            <person name="Rogov P."/>
            <person name="Ross K."/>
            <person name="Ryan E."/>
            <person name="Settipalli S."/>
            <person name="Shea T."/>
            <person name="Sherpa N."/>
            <person name="Shi L."/>
            <person name="Shih D."/>
            <person name="Sparrow T."/>
            <person name="Spaulding J."/>
            <person name="Stalker J."/>
            <person name="Stange-Thomann N."/>
            <person name="Stavropoulos S."/>
            <person name="Stone C."/>
            <person name="Strader C."/>
            <person name="Tesfaye S."/>
            <person name="Thomson T."/>
            <person name="Thoulutsang Y."/>
            <person name="Thoulutsang D."/>
            <person name="Topham K."/>
            <person name="Topping I."/>
            <person name="Tsamla T."/>
            <person name="Vassiliev H."/>
            <person name="Vo A."/>
            <person name="Wangchuk T."/>
            <person name="Wangdi T."/>
            <person name="Weiand M."/>
            <person name="Wilkinson J."/>
            <person name="Wilson A."/>
            <person name="Yadav S."/>
            <person name="Young G."/>
            <person name="Yu Q."/>
            <person name="Zembek L."/>
            <person name="Zhong D."/>
            <person name="Zimmer A."/>
            <person name="Zwirko Z."/>
            <person name="Jaffe D.B."/>
            <person name="Alvarez P."/>
            <person name="Brockman W."/>
            <person name="Butler J."/>
            <person name="Chin C."/>
            <person name="Gnerre S."/>
            <person name="Grabherr M."/>
            <person name="Kleber M."/>
            <person name="Mauceli E."/>
            <person name="MacCallum I."/>
        </authorList>
    </citation>
    <scope>NUCLEOTIDE SEQUENCE [LARGE SCALE GENOMIC DNA]</scope>
    <source>
        <strain evidence="2">Tucson 15287-2541.00</strain>
    </source>
</reference>